<dbReference type="InterPro" id="IPR016162">
    <property type="entry name" value="Ald_DH_N"/>
</dbReference>
<dbReference type="PANTHER" id="PTHR43353">
    <property type="entry name" value="SUCCINATE-SEMIALDEHYDE DEHYDROGENASE, MITOCHONDRIAL"/>
    <property type="match status" value="1"/>
</dbReference>
<dbReference type="SUPFAM" id="SSF53720">
    <property type="entry name" value="ALDH-like"/>
    <property type="match status" value="1"/>
</dbReference>
<dbReference type="Pfam" id="PF00171">
    <property type="entry name" value="Aldedh"/>
    <property type="match status" value="1"/>
</dbReference>
<dbReference type="InterPro" id="IPR016161">
    <property type="entry name" value="Ald_DH/histidinol_DH"/>
</dbReference>
<evidence type="ECO:0000313" key="3">
    <source>
        <dbReference type="EMBL" id="UYQ94839.1"/>
    </source>
</evidence>
<organism evidence="3 4">
    <name type="scientific">Chitinophaga horti</name>
    <dbReference type="NCBI Taxonomy" id="2920382"/>
    <lineage>
        <taxon>Bacteria</taxon>
        <taxon>Pseudomonadati</taxon>
        <taxon>Bacteroidota</taxon>
        <taxon>Chitinophagia</taxon>
        <taxon>Chitinophagales</taxon>
        <taxon>Chitinophagaceae</taxon>
        <taxon>Chitinophaga</taxon>
    </lineage>
</organism>
<feature type="domain" description="Aldehyde dehydrogenase" evidence="2">
    <location>
        <begin position="5"/>
        <end position="394"/>
    </location>
</feature>
<dbReference type="Gene3D" id="3.40.309.10">
    <property type="entry name" value="Aldehyde Dehydrogenase, Chain A, domain 2"/>
    <property type="match status" value="1"/>
</dbReference>
<proteinExistence type="predicted"/>
<dbReference type="InterPro" id="IPR016163">
    <property type="entry name" value="Ald_DH_C"/>
</dbReference>
<name>A0ABY6J9J4_9BACT</name>
<sequence>MQTPVTATTNVEEVMDNAAKAFDEYKRLSAARRADFLEAIAQELEAAKESLVAAAHAETNLPLPRLNGEVGRTTGQLRLFANLLREGSWVNAVIDTADPSRTPARPDLRKMSLPLGPVAVFSASNFPFAFSTAGGDTASALAAGCPVVVKGHSAHLQTSLLVFEAMQKAIKAAGVPEFTIQHITGPGNQVGKALVQHPAIAAVGFTGSFSGGTALVEYSSQRAVPVPVFAEMSSINPVVLFPDALKQQGAQLAQTYAGSITLGMGQFCTNPGLLLAVKSAELDQFVGLLAEDIAKVAPAKMLHSGICKSYHHGLEEVLSHKDVELVKQSAQAPADLEAYPTLARVTGAAFLADAALREEVFGPFSLVVVCENKAELVQVLKSLKGQLTTTLMATPTDIQANRDILDLQATLAGRIILNAAPTGVEVCAAMVHGGPFPATTDARFTSVGSSAIQRWVRPVCFQGFTDDMLPEELQNANPLNIWRNVNNQLTQSPLNA</sequence>
<reference evidence="3" key="1">
    <citation type="submission" date="2022-10" db="EMBL/GenBank/DDBJ databases">
        <title>Chitinophaga sp. nov., isolated from soil.</title>
        <authorList>
            <person name="Jeon C.O."/>
        </authorList>
    </citation>
    <scope>NUCLEOTIDE SEQUENCE</scope>
    <source>
        <strain evidence="3">R8</strain>
    </source>
</reference>
<dbReference type="EMBL" id="CP107006">
    <property type="protein sequence ID" value="UYQ94839.1"/>
    <property type="molecule type" value="Genomic_DNA"/>
</dbReference>
<protein>
    <submittedName>
        <fullName evidence="3">Aldehyde dehydrogenase (NADP(+))</fullName>
    </submittedName>
</protein>
<dbReference type="CDD" id="cd07129">
    <property type="entry name" value="ALDH_KGSADH"/>
    <property type="match status" value="1"/>
</dbReference>
<keyword evidence="4" id="KW-1185">Reference proteome</keyword>
<dbReference type="InterPro" id="IPR015590">
    <property type="entry name" value="Aldehyde_DH_dom"/>
</dbReference>
<dbReference type="InterPro" id="IPR044151">
    <property type="entry name" value="ALDH_KGSADH"/>
</dbReference>
<dbReference type="RefSeq" id="WP_244844315.1">
    <property type="nucleotide sequence ID" value="NZ_CP107006.1"/>
</dbReference>
<dbReference type="PANTHER" id="PTHR43353:SF3">
    <property type="entry name" value="ALDEHYDE DEHYDROGENASE-RELATED"/>
    <property type="match status" value="1"/>
</dbReference>
<dbReference type="Proteomes" id="UP001162741">
    <property type="component" value="Chromosome"/>
</dbReference>
<evidence type="ECO:0000256" key="1">
    <source>
        <dbReference type="ARBA" id="ARBA00023002"/>
    </source>
</evidence>
<dbReference type="InterPro" id="IPR050740">
    <property type="entry name" value="Aldehyde_DH_Superfamily"/>
</dbReference>
<accession>A0ABY6J9J4</accession>
<dbReference type="Gene3D" id="3.40.605.10">
    <property type="entry name" value="Aldehyde Dehydrogenase, Chain A, domain 1"/>
    <property type="match status" value="1"/>
</dbReference>
<evidence type="ECO:0000259" key="2">
    <source>
        <dbReference type="Pfam" id="PF00171"/>
    </source>
</evidence>
<keyword evidence="1" id="KW-0560">Oxidoreductase</keyword>
<gene>
    <name evidence="3" type="ORF">MKQ68_07005</name>
</gene>
<evidence type="ECO:0000313" key="4">
    <source>
        <dbReference type="Proteomes" id="UP001162741"/>
    </source>
</evidence>